<feature type="non-terminal residue" evidence="6">
    <location>
        <position position="251"/>
    </location>
</feature>
<feature type="non-terminal residue" evidence="6">
    <location>
        <position position="1"/>
    </location>
</feature>
<sequence>FIAEFSCRGPNYEGETKPDIMAPGGVDTPDWTATEEVVCAAGLNQGVKCSRGTSMATPHIAGGLALLLEAGVADPVAQLFNTALELADIRKDNDSGFGTADFAKALNLPPPNPHSLTIETPPVSGVQIYVNNGVHLTPWSGELREGSYIISIPKTMFVDTYVYEFTQWEDGETSPTRTINLTADTTVKATYRKLNAYVIYGTEDVYVDEGMPNHNTDSEWPGPLVVQAQTLRPGVRMARRSFLKFDITKIP</sequence>
<accession>X1VN87</accession>
<keyword evidence="2" id="KW-0645">Protease</keyword>
<dbReference type="InterPro" id="IPR036852">
    <property type="entry name" value="Peptidase_S8/S53_dom_sf"/>
</dbReference>
<gene>
    <name evidence="6" type="ORF">S12H4_47394</name>
</gene>
<comment type="caution">
    <text evidence="6">The sequence shown here is derived from an EMBL/GenBank/DDBJ whole genome shotgun (WGS) entry which is preliminary data.</text>
</comment>
<feature type="domain" description="Peptidase S8/S53" evidence="5">
    <location>
        <begin position="2"/>
        <end position="70"/>
    </location>
</feature>
<dbReference type="PANTHER" id="PTHR43806:SF11">
    <property type="entry name" value="CEREVISIN-RELATED"/>
    <property type="match status" value="1"/>
</dbReference>
<dbReference type="GO" id="GO:0004252">
    <property type="term" value="F:serine-type endopeptidase activity"/>
    <property type="evidence" value="ECO:0007669"/>
    <property type="project" value="InterPro"/>
</dbReference>
<dbReference type="Pfam" id="PF00082">
    <property type="entry name" value="Peptidase_S8"/>
    <property type="match status" value="1"/>
</dbReference>
<protein>
    <recommendedName>
        <fullName evidence="5">Peptidase S8/S53 domain-containing protein</fullName>
    </recommendedName>
</protein>
<evidence type="ECO:0000313" key="6">
    <source>
        <dbReference type="EMBL" id="GAJ10180.1"/>
    </source>
</evidence>
<dbReference type="Gene3D" id="3.40.50.200">
    <property type="entry name" value="Peptidase S8/S53 domain"/>
    <property type="match status" value="1"/>
</dbReference>
<dbReference type="PANTHER" id="PTHR43806">
    <property type="entry name" value="PEPTIDASE S8"/>
    <property type="match status" value="1"/>
</dbReference>
<organism evidence="6">
    <name type="scientific">marine sediment metagenome</name>
    <dbReference type="NCBI Taxonomy" id="412755"/>
    <lineage>
        <taxon>unclassified sequences</taxon>
        <taxon>metagenomes</taxon>
        <taxon>ecological metagenomes</taxon>
    </lineage>
</organism>
<keyword evidence="3" id="KW-0378">Hydrolase</keyword>
<dbReference type="InterPro" id="IPR000209">
    <property type="entry name" value="Peptidase_S8/S53_dom"/>
</dbReference>
<reference evidence="6" key="1">
    <citation type="journal article" date="2014" name="Front. Microbiol.">
        <title>High frequency of phylogenetically diverse reductive dehalogenase-homologous genes in deep subseafloor sedimentary metagenomes.</title>
        <authorList>
            <person name="Kawai M."/>
            <person name="Futagami T."/>
            <person name="Toyoda A."/>
            <person name="Takaki Y."/>
            <person name="Nishi S."/>
            <person name="Hori S."/>
            <person name="Arai W."/>
            <person name="Tsubouchi T."/>
            <person name="Morono Y."/>
            <person name="Uchiyama I."/>
            <person name="Ito T."/>
            <person name="Fujiyama A."/>
            <person name="Inagaki F."/>
            <person name="Takami H."/>
        </authorList>
    </citation>
    <scope>NUCLEOTIDE SEQUENCE</scope>
    <source>
        <strain evidence="6">Expedition CK06-06</strain>
    </source>
</reference>
<dbReference type="AlphaFoldDB" id="X1VN87"/>
<keyword evidence="4" id="KW-0720">Serine protease</keyword>
<dbReference type="SUPFAM" id="SSF52743">
    <property type="entry name" value="Subtilisin-like"/>
    <property type="match status" value="1"/>
</dbReference>
<comment type="similarity">
    <text evidence="1">Belongs to the peptidase S8 family.</text>
</comment>
<evidence type="ECO:0000259" key="5">
    <source>
        <dbReference type="Pfam" id="PF00082"/>
    </source>
</evidence>
<evidence type="ECO:0000256" key="4">
    <source>
        <dbReference type="ARBA" id="ARBA00022825"/>
    </source>
</evidence>
<dbReference type="PROSITE" id="PS51892">
    <property type="entry name" value="SUBTILASE"/>
    <property type="match status" value="1"/>
</dbReference>
<dbReference type="EMBL" id="BARW01029502">
    <property type="protein sequence ID" value="GAJ10180.1"/>
    <property type="molecule type" value="Genomic_DNA"/>
</dbReference>
<evidence type="ECO:0000256" key="3">
    <source>
        <dbReference type="ARBA" id="ARBA00022801"/>
    </source>
</evidence>
<proteinExistence type="inferred from homology"/>
<evidence type="ECO:0000256" key="2">
    <source>
        <dbReference type="ARBA" id="ARBA00022670"/>
    </source>
</evidence>
<dbReference type="InterPro" id="IPR050131">
    <property type="entry name" value="Peptidase_S8_subtilisin-like"/>
</dbReference>
<evidence type="ECO:0000256" key="1">
    <source>
        <dbReference type="ARBA" id="ARBA00011073"/>
    </source>
</evidence>
<dbReference type="PROSITE" id="PS00138">
    <property type="entry name" value="SUBTILASE_SER"/>
    <property type="match status" value="1"/>
</dbReference>
<dbReference type="InterPro" id="IPR023828">
    <property type="entry name" value="Peptidase_S8_Ser-AS"/>
</dbReference>
<dbReference type="GO" id="GO:0006508">
    <property type="term" value="P:proteolysis"/>
    <property type="evidence" value="ECO:0007669"/>
    <property type="project" value="UniProtKB-KW"/>
</dbReference>
<name>X1VN87_9ZZZZ</name>